<keyword evidence="13" id="KW-1185">Reference proteome</keyword>
<evidence type="ECO:0000313" key="13">
    <source>
        <dbReference type="Proteomes" id="UP000663814"/>
    </source>
</evidence>
<dbReference type="Pfam" id="PF01569">
    <property type="entry name" value="PAP2"/>
    <property type="match status" value="1"/>
</dbReference>
<dbReference type="Gene3D" id="1.20.144.10">
    <property type="entry name" value="Phosphatidic acid phosphatase type 2/haloperoxidase"/>
    <property type="match status" value="1"/>
</dbReference>
<dbReference type="InterPro" id="IPR000326">
    <property type="entry name" value="PAP2/HPO"/>
</dbReference>
<dbReference type="EC" id="3.6.1.27" evidence="2"/>
<proteinExistence type="predicted"/>
<name>A0ABS7X7A9_9GAMM</name>
<evidence type="ECO:0000256" key="6">
    <source>
        <dbReference type="ARBA" id="ARBA00022989"/>
    </source>
</evidence>
<evidence type="ECO:0000256" key="8">
    <source>
        <dbReference type="ARBA" id="ARBA00032707"/>
    </source>
</evidence>
<comment type="subcellular location">
    <subcellularLocation>
        <location evidence="1">Cell membrane</location>
        <topology evidence="1">Multi-pass membrane protein</topology>
    </subcellularLocation>
</comment>
<evidence type="ECO:0000256" key="4">
    <source>
        <dbReference type="ARBA" id="ARBA00022692"/>
    </source>
</evidence>
<feature type="domain" description="Phosphatidic acid phosphatase type 2/haloperoxidase" evidence="11">
    <location>
        <begin position="62"/>
        <end position="170"/>
    </location>
</feature>
<gene>
    <name evidence="12" type="ORF">I4W93_006340</name>
</gene>
<feature type="transmembrane region" description="Helical" evidence="10">
    <location>
        <begin position="41"/>
        <end position="70"/>
    </location>
</feature>
<feature type="transmembrane region" description="Helical" evidence="10">
    <location>
        <begin position="115"/>
        <end position="139"/>
    </location>
</feature>
<evidence type="ECO:0000256" key="2">
    <source>
        <dbReference type="ARBA" id="ARBA00012374"/>
    </source>
</evidence>
<evidence type="ECO:0000256" key="7">
    <source>
        <dbReference type="ARBA" id="ARBA00023136"/>
    </source>
</evidence>
<organism evidence="12 13">
    <name type="scientific">Rheinheimera maricola</name>
    <dbReference type="NCBI Taxonomy" id="2793282"/>
    <lineage>
        <taxon>Bacteria</taxon>
        <taxon>Pseudomonadati</taxon>
        <taxon>Pseudomonadota</taxon>
        <taxon>Gammaproteobacteria</taxon>
        <taxon>Chromatiales</taxon>
        <taxon>Chromatiaceae</taxon>
        <taxon>Rheinheimera</taxon>
    </lineage>
</organism>
<comment type="caution">
    <text evidence="12">The sequence shown here is derived from an EMBL/GenBank/DDBJ whole genome shotgun (WGS) entry which is preliminary data.</text>
</comment>
<protein>
    <recommendedName>
        <fullName evidence="2">undecaprenyl-diphosphate phosphatase</fullName>
        <ecNumber evidence="2">3.6.1.27</ecNumber>
    </recommendedName>
    <alternativeName>
        <fullName evidence="8">Undecaprenyl pyrophosphate phosphatase</fullName>
    </alternativeName>
</protein>
<keyword evidence="4 10" id="KW-0812">Transmembrane</keyword>
<dbReference type="Proteomes" id="UP000663814">
    <property type="component" value="Unassembled WGS sequence"/>
</dbReference>
<sequence>MLLRRLEQWDHNSFCRVFGCSSSRLAYNVSYWLSKTADGPLYVLLVASLFVLGYAAAWPLFQLLLASFALELPLYLLLKNSIKRARPADRLTAYINAHIVPSDQFSLPSGHTAGAFVFAACLAMHFPVAALPAYFWAAAIGLSRIMLGVHFPLDVIAGVILGSACCAVAYFIII</sequence>
<dbReference type="EMBL" id="JAERPS020000002">
    <property type="protein sequence ID" value="MBZ9611211.1"/>
    <property type="molecule type" value="Genomic_DNA"/>
</dbReference>
<feature type="transmembrane region" description="Helical" evidence="10">
    <location>
        <begin position="151"/>
        <end position="173"/>
    </location>
</feature>
<comment type="catalytic activity">
    <reaction evidence="9">
        <text>di-trans,octa-cis-undecaprenyl diphosphate + H2O = di-trans,octa-cis-undecaprenyl phosphate + phosphate + H(+)</text>
        <dbReference type="Rhea" id="RHEA:28094"/>
        <dbReference type="ChEBI" id="CHEBI:15377"/>
        <dbReference type="ChEBI" id="CHEBI:15378"/>
        <dbReference type="ChEBI" id="CHEBI:43474"/>
        <dbReference type="ChEBI" id="CHEBI:58405"/>
        <dbReference type="ChEBI" id="CHEBI:60392"/>
        <dbReference type="EC" id="3.6.1.27"/>
    </reaction>
</comment>
<reference evidence="12 13" key="1">
    <citation type="submission" date="2021-08" db="EMBL/GenBank/DDBJ databases">
        <title>Rheinheimera aquimaris sp. nov., isolated from seawater of the East Sea in Korea.</title>
        <authorList>
            <person name="Kim K.H."/>
            <person name="Wenting R."/>
            <person name="Kim K.R."/>
            <person name="Jeon C.O."/>
        </authorList>
    </citation>
    <scope>NUCLEOTIDE SEQUENCE [LARGE SCALE GENOMIC DNA]</scope>
    <source>
        <strain evidence="12 13">MA-13</strain>
    </source>
</reference>
<dbReference type="SUPFAM" id="SSF48317">
    <property type="entry name" value="Acid phosphatase/Vanadium-dependent haloperoxidase"/>
    <property type="match status" value="1"/>
</dbReference>
<evidence type="ECO:0000256" key="1">
    <source>
        <dbReference type="ARBA" id="ARBA00004651"/>
    </source>
</evidence>
<dbReference type="InterPro" id="IPR036938">
    <property type="entry name" value="PAP2/HPO_sf"/>
</dbReference>
<dbReference type="CDD" id="cd01610">
    <property type="entry name" value="PAP2_like"/>
    <property type="match status" value="1"/>
</dbReference>
<evidence type="ECO:0000256" key="3">
    <source>
        <dbReference type="ARBA" id="ARBA00022475"/>
    </source>
</evidence>
<evidence type="ECO:0000259" key="11">
    <source>
        <dbReference type="SMART" id="SM00014"/>
    </source>
</evidence>
<evidence type="ECO:0000313" key="12">
    <source>
        <dbReference type="EMBL" id="MBZ9611211.1"/>
    </source>
</evidence>
<evidence type="ECO:0000256" key="10">
    <source>
        <dbReference type="SAM" id="Phobius"/>
    </source>
</evidence>
<evidence type="ECO:0000256" key="5">
    <source>
        <dbReference type="ARBA" id="ARBA00022801"/>
    </source>
</evidence>
<keyword evidence="5" id="KW-0378">Hydrolase</keyword>
<evidence type="ECO:0000256" key="9">
    <source>
        <dbReference type="ARBA" id="ARBA00047594"/>
    </source>
</evidence>
<keyword evidence="3" id="KW-1003">Cell membrane</keyword>
<accession>A0ABS7X7A9</accession>
<dbReference type="PANTHER" id="PTHR14969:SF62">
    <property type="entry name" value="DECAPRENYLPHOSPHORYL-5-PHOSPHORIBOSE PHOSPHATASE RV3807C-RELATED"/>
    <property type="match status" value="1"/>
</dbReference>
<keyword evidence="7 10" id="KW-0472">Membrane</keyword>
<keyword evidence="6 10" id="KW-1133">Transmembrane helix</keyword>
<dbReference type="PANTHER" id="PTHR14969">
    <property type="entry name" value="SPHINGOSINE-1-PHOSPHATE PHOSPHOHYDROLASE"/>
    <property type="match status" value="1"/>
</dbReference>
<dbReference type="SMART" id="SM00014">
    <property type="entry name" value="acidPPc"/>
    <property type="match status" value="1"/>
</dbReference>